<evidence type="ECO:0000313" key="2">
    <source>
        <dbReference type="Proteomes" id="UP001066276"/>
    </source>
</evidence>
<proteinExistence type="predicted"/>
<protein>
    <submittedName>
        <fullName evidence="1">Uncharacterized protein</fullName>
    </submittedName>
</protein>
<keyword evidence="2" id="KW-1185">Reference proteome</keyword>
<evidence type="ECO:0000313" key="1">
    <source>
        <dbReference type="EMBL" id="KAJ1183031.1"/>
    </source>
</evidence>
<organism evidence="1 2">
    <name type="scientific">Pleurodeles waltl</name>
    <name type="common">Iberian ribbed newt</name>
    <dbReference type="NCBI Taxonomy" id="8319"/>
    <lineage>
        <taxon>Eukaryota</taxon>
        <taxon>Metazoa</taxon>
        <taxon>Chordata</taxon>
        <taxon>Craniata</taxon>
        <taxon>Vertebrata</taxon>
        <taxon>Euteleostomi</taxon>
        <taxon>Amphibia</taxon>
        <taxon>Batrachia</taxon>
        <taxon>Caudata</taxon>
        <taxon>Salamandroidea</taxon>
        <taxon>Salamandridae</taxon>
        <taxon>Pleurodelinae</taxon>
        <taxon>Pleurodeles</taxon>
    </lineage>
</organism>
<dbReference type="Proteomes" id="UP001066276">
    <property type="component" value="Chromosome 3_2"/>
</dbReference>
<accession>A0AAV7U2X8</accession>
<name>A0AAV7U2X8_PLEWA</name>
<reference evidence="1" key="1">
    <citation type="journal article" date="2022" name="bioRxiv">
        <title>Sequencing and chromosome-scale assembly of the giantPleurodeles waltlgenome.</title>
        <authorList>
            <person name="Brown T."/>
            <person name="Elewa A."/>
            <person name="Iarovenko S."/>
            <person name="Subramanian E."/>
            <person name="Araus A.J."/>
            <person name="Petzold A."/>
            <person name="Susuki M."/>
            <person name="Suzuki K.-i.T."/>
            <person name="Hayashi T."/>
            <person name="Toyoda A."/>
            <person name="Oliveira C."/>
            <person name="Osipova E."/>
            <person name="Leigh N.D."/>
            <person name="Simon A."/>
            <person name="Yun M.H."/>
        </authorList>
    </citation>
    <scope>NUCLEOTIDE SEQUENCE</scope>
    <source>
        <strain evidence="1">20211129_DDA</strain>
        <tissue evidence="1">Liver</tissue>
    </source>
</reference>
<gene>
    <name evidence="1" type="ORF">NDU88_008204</name>
</gene>
<dbReference type="EMBL" id="JANPWB010000006">
    <property type="protein sequence ID" value="KAJ1183031.1"/>
    <property type="molecule type" value="Genomic_DNA"/>
</dbReference>
<comment type="caution">
    <text evidence="1">The sequence shown here is derived from an EMBL/GenBank/DDBJ whole genome shotgun (WGS) entry which is preliminary data.</text>
</comment>
<sequence length="475" mass="52077">MSGTRNTALRIKSRKGQLCRVPGTLLSESRAAKGSYVGYQEHCSQSQEPQRAAMSGTRTTAFRVKSHKGQLCRVPGTLLSESRAAKGSYVGYQEHCSQNQEPQRAAMSGTRNTALRVKSRKGQLCQVPGPLLSETRAAKGSYVGYQEHCSQSQEPQRAAMSGTRNTAFRVKSHKGQLCRVPGTLLSESRAAKGSYVGYKEHCSQNQEQQRAAMSGTRNTALRVKSRKGQLCQVPGPLLSESRAAKGSYVGYQEHCSQSQEPQRAAMSGTRNTAFRVKSHKGQLCRVPGTLLSESRAAKGSYVGYKEHCSQNQEQQRAAMSGTRNTALRVKSRKGQLCQVPGTLLSESRATKGSYVGYQEHCCQSQEPQRAAMSGSRNTAVKVERRKGQLYQVPGTLLSESRATKGSNVGYQEHCFQSQQPQRAAMSGTRNTAFRVNSRKGQLFRVPGTLLSESRAAKGSYVGYQEHCSQSQEQKR</sequence>
<dbReference type="AlphaFoldDB" id="A0AAV7U2X8"/>